<sequence>MLDTTNATPANALAAFNIDVANLPMHSIDAIQRTPADTVIVDYPCGFGKSTRMIAGLRDNPDQQVLIVVPDLEQVRQLIADAHRHGVKLYQPLSDAAAREDKATGSPFDFLHETKRDALQALIQAGHNVITTHKLYSEIAVLARSGMLQNVEVHIDEVLSVSEEATGITQCSRNRQDANDWRCLYIDKGYATICQDTGRIVPTEDWRQQRDGLAGNLPTAFFDAAEAGRLYTDIPGMGQHIIMGELPVVILKLAKRVKIYTYRFSGSYMAAYLQRHGVQYSFARYSDISPEEADRQFRAKARELVTIDPVARLDGVALGYTAQKRMASSKAAEELRKAGQVSDNFRSIGRALKSNGTRTDHLILTCLQAGWTARNDQAGRFARGTKLFSDARWVANQTRGTNQYRHCSHVAYFWSQNVNPNVARFLGCDDKQHADAYSVAEMIQFIWRSRIRDGQPITVYMPCEKMRRLWARWLAQG</sequence>
<keyword evidence="2" id="KW-1185">Reference proteome</keyword>
<dbReference type="Proteomes" id="UP000297972">
    <property type="component" value="Unassembled WGS sequence"/>
</dbReference>
<comment type="caution">
    <text evidence="1">The sequence shown here is derived from an EMBL/GenBank/DDBJ whole genome shotgun (WGS) entry which is preliminary data.</text>
</comment>
<evidence type="ECO:0008006" key="3">
    <source>
        <dbReference type="Google" id="ProtNLM"/>
    </source>
</evidence>
<gene>
    <name evidence="1" type="ORF">E4L95_05340</name>
</gene>
<dbReference type="RefSeq" id="WP_135816718.1">
    <property type="nucleotide sequence ID" value="NZ_SRPG01000033.1"/>
</dbReference>
<evidence type="ECO:0000313" key="1">
    <source>
        <dbReference type="EMBL" id="TGN67329.1"/>
    </source>
</evidence>
<dbReference type="EMBL" id="SRPG01000033">
    <property type="protein sequence ID" value="TGN67329.1"/>
    <property type="molecule type" value="Genomic_DNA"/>
</dbReference>
<name>A0A4Z1CQJ2_9RHOB</name>
<dbReference type="OrthoDB" id="1898893at2"/>
<accession>A0A4Z1CQJ2</accession>
<reference evidence="1 2" key="1">
    <citation type="submission" date="2019-03" db="EMBL/GenBank/DDBJ databases">
        <authorList>
            <person name="Li J."/>
        </authorList>
    </citation>
    <scope>NUCLEOTIDE SEQUENCE [LARGE SCALE GENOMIC DNA]</scope>
    <source>
        <strain evidence="1 2">3058</strain>
    </source>
</reference>
<proteinExistence type="predicted"/>
<organism evidence="1 2">
    <name type="scientific">Paracoccus liaowanqingii</name>
    <dbReference type="NCBI Taxonomy" id="2560053"/>
    <lineage>
        <taxon>Bacteria</taxon>
        <taxon>Pseudomonadati</taxon>
        <taxon>Pseudomonadota</taxon>
        <taxon>Alphaproteobacteria</taxon>
        <taxon>Rhodobacterales</taxon>
        <taxon>Paracoccaceae</taxon>
        <taxon>Paracoccus</taxon>
    </lineage>
</organism>
<protein>
    <recommendedName>
        <fullName evidence="3">Helicase/UvrB N-terminal domain-containing protein</fullName>
    </recommendedName>
</protein>
<dbReference type="AlphaFoldDB" id="A0A4Z1CQJ2"/>
<evidence type="ECO:0000313" key="2">
    <source>
        <dbReference type="Proteomes" id="UP000297972"/>
    </source>
</evidence>